<reference evidence="1" key="1">
    <citation type="submission" date="2021-03" db="EMBL/GenBank/DDBJ databases">
        <authorList>
            <consortium name="DOE Joint Genome Institute"/>
            <person name="Ahrendt S."/>
            <person name="Looney B.P."/>
            <person name="Miyauchi S."/>
            <person name="Morin E."/>
            <person name="Drula E."/>
            <person name="Courty P.E."/>
            <person name="Chicoki N."/>
            <person name="Fauchery L."/>
            <person name="Kohler A."/>
            <person name="Kuo A."/>
            <person name="Labutti K."/>
            <person name="Pangilinan J."/>
            <person name="Lipzen A."/>
            <person name="Riley R."/>
            <person name="Andreopoulos W."/>
            <person name="He G."/>
            <person name="Johnson J."/>
            <person name="Barry K.W."/>
            <person name="Grigoriev I.V."/>
            <person name="Nagy L."/>
            <person name="Hibbett D."/>
            <person name="Henrissat B."/>
            <person name="Matheny P.B."/>
            <person name="Labbe J."/>
            <person name="Martin F."/>
        </authorList>
    </citation>
    <scope>NUCLEOTIDE SEQUENCE</scope>
    <source>
        <strain evidence="1">HHB10654</strain>
    </source>
</reference>
<name>A0ACB8T5Q0_9AGAM</name>
<organism evidence="1 2">
    <name type="scientific">Artomyces pyxidatus</name>
    <dbReference type="NCBI Taxonomy" id="48021"/>
    <lineage>
        <taxon>Eukaryota</taxon>
        <taxon>Fungi</taxon>
        <taxon>Dikarya</taxon>
        <taxon>Basidiomycota</taxon>
        <taxon>Agaricomycotina</taxon>
        <taxon>Agaricomycetes</taxon>
        <taxon>Russulales</taxon>
        <taxon>Auriscalpiaceae</taxon>
        <taxon>Artomyces</taxon>
    </lineage>
</organism>
<evidence type="ECO:0000313" key="1">
    <source>
        <dbReference type="EMBL" id="KAI0064179.1"/>
    </source>
</evidence>
<gene>
    <name evidence="1" type="ORF">BV25DRAFT_1853527</name>
</gene>
<reference evidence="1" key="2">
    <citation type="journal article" date="2022" name="New Phytol.">
        <title>Evolutionary transition to the ectomycorrhizal habit in the genomes of a hyperdiverse lineage of mushroom-forming fungi.</title>
        <authorList>
            <person name="Looney B."/>
            <person name="Miyauchi S."/>
            <person name="Morin E."/>
            <person name="Drula E."/>
            <person name="Courty P.E."/>
            <person name="Kohler A."/>
            <person name="Kuo A."/>
            <person name="LaButti K."/>
            <person name="Pangilinan J."/>
            <person name="Lipzen A."/>
            <person name="Riley R."/>
            <person name="Andreopoulos W."/>
            <person name="He G."/>
            <person name="Johnson J."/>
            <person name="Nolan M."/>
            <person name="Tritt A."/>
            <person name="Barry K.W."/>
            <person name="Grigoriev I.V."/>
            <person name="Nagy L.G."/>
            <person name="Hibbett D."/>
            <person name="Henrissat B."/>
            <person name="Matheny P.B."/>
            <person name="Labbe J."/>
            <person name="Martin F.M."/>
        </authorList>
    </citation>
    <scope>NUCLEOTIDE SEQUENCE</scope>
    <source>
        <strain evidence="1">HHB10654</strain>
    </source>
</reference>
<proteinExistence type="predicted"/>
<dbReference type="EMBL" id="MU277200">
    <property type="protein sequence ID" value="KAI0064179.1"/>
    <property type="molecule type" value="Genomic_DNA"/>
</dbReference>
<sequence length="327" mass="37171">MTADEYNQLSGHLGHLTATQSAAFDAFKKNLENAQLYTVDPPSHDDATLLRFLRARRFDPAKAQTQFTTTENWRRENDIKQLYATFPIDEFERAKHFYPRWTGRRDKQGVPVYVYRLASLTGDMVKELHSSPEERRYQRIVALWEFMSRFTLPLCSHLPHIFPHEPTSTDADSHVSPAPICSVTSIIDLQHVSLGTLWTLRGHLQQASELATAHYPETLNMIAVVNAPSFFGTVWGWIKAWFDPATRAKVHVLGSKPGPELLKYIDAQNLPRAYGGELEFEYTDEPVLDEPTRELLGGKMPRGPIVFQDGKPSRPDGFPGEKENDHA</sequence>
<dbReference type="Proteomes" id="UP000814140">
    <property type="component" value="Unassembled WGS sequence"/>
</dbReference>
<evidence type="ECO:0000313" key="2">
    <source>
        <dbReference type="Proteomes" id="UP000814140"/>
    </source>
</evidence>
<accession>A0ACB8T5Q0</accession>
<comment type="caution">
    <text evidence="1">The sequence shown here is derived from an EMBL/GenBank/DDBJ whole genome shotgun (WGS) entry which is preliminary data.</text>
</comment>
<protein>
    <submittedName>
        <fullName evidence="1">CRAL/TRIO domain-containing protein</fullName>
    </submittedName>
</protein>
<keyword evidence="2" id="KW-1185">Reference proteome</keyword>